<dbReference type="GO" id="GO:0005737">
    <property type="term" value="C:cytoplasm"/>
    <property type="evidence" value="ECO:0007669"/>
    <property type="project" value="TreeGrafter"/>
</dbReference>
<organism evidence="2 3">
    <name type="scientific">Tothia fuscella</name>
    <dbReference type="NCBI Taxonomy" id="1048955"/>
    <lineage>
        <taxon>Eukaryota</taxon>
        <taxon>Fungi</taxon>
        <taxon>Dikarya</taxon>
        <taxon>Ascomycota</taxon>
        <taxon>Pezizomycotina</taxon>
        <taxon>Dothideomycetes</taxon>
        <taxon>Pleosporomycetidae</taxon>
        <taxon>Venturiales</taxon>
        <taxon>Cylindrosympodiaceae</taxon>
        <taxon>Tothia</taxon>
    </lineage>
</organism>
<name>A0A9P4P2C0_9PEZI</name>
<dbReference type="InterPro" id="IPR003746">
    <property type="entry name" value="DUF167"/>
</dbReference>
<dbReference type="Gene3D" id="3.30.1200.10">
    <property type="entry name" value="YggU-like"/>
    <property type="match status" value="1"/>
</dbReference>
<dbReference type="NCBIfam" id="TIGR00251">
    <property type="entry name" value="DUF167 family protein"/>
    <property type="match status" value="1"/>
</dbReference>
<dbReference type="PANTHER" id="PTHR13420">
    <property type="entry name" value="UPF0235 PROTEIN C15ORF40"/>
    <property type="match status" value="1"/>
</dbReference>
<accession>A0A9P4P2C0</accession>
<evidence type="ECO:0000313" key="3">
    <source>
        <dbReference type="Proteomes" id="UP000800235"/>
    </source>
</evidence>
<proteinExistence type="inferred from homology"/>
<comment type="caution">
    <text evidence="2">The sequence shown here is derived from an EMBL/GenBank/DDBJ whole genome shotgun (WGS) entry which is preliminary data.</text>
</comment>
<keyword evidence="3" id="KW-1185">Reference proteome</keyword>
<dbReference type="InterPro" id="IPR036591">
    <property type="entry name" value="YggU-like_sf"/>
</dbReference>
<dbReference type="Pfam" id="PF02594">
    <property type="entry name" value="DUF167"/>
    <property type="match status" value="1"/>
</dbReference>
<dbReference type="AlphaFoldDB" id="A0A9P4P2C0"/>
<dbReference type="PANTHER" id="PTHR13420:SF7">
    <property type="entry name" value="UPF0235 PROTEIN C15ORF40"/>
    <property type="match status" value="1"/>
</dbReference>
<dbReference type="Proteomes" id="UP000800235">
    <property type="component" value="Unassembled WGS sequence"/>
</dbReference>
<dbReference type="EMBL" id="MU007011">
    <property type="protein sequence ID" value="KAF2436126.1"/>
    <property type="molecule type" value="Genomic_DNA"/>
</dbReference>
<dbReference type="OrthoDB" id="244097at2759"/>
<comment type="similarity">
    <text evidence="1">Belongs to the UPF0235 family.</text>
</comment>
<evidence type="ECO:0000256" key="1">
    <source>
        <dbReference type="ARBA" id="ARBA00010364"/>
    </source>
</evidence>
<protein>
    <submittedName>
        <fullName evidence="2">YggU-like protein</fullName>
    </submittedName>
</protein>
<gene>
    <name evidence="2" type="ORF">EJ08DRAFT_645132</name>
</gene>
<dbReference type="SMART" id="SM01152">
    <property type="entry name" value="DUF167"/>
    <property type="match status" value="1"/>
</dbReference>
<evidence type="ECO:0000313" key="2">
    <source>
        <dbReference type="EMBL" id="KAF2436126.1"/>
    </source>
</evidence>
<dbReference type="HAMAP" id="MF_00634">
    <property type="entry name" value="UPF0235"/>
    <property type="match status" value="1"/>
</dbReference>
<dbReference type="SUPFAM" id="SSF69786">
    <property type="entry name" value="YggU-like"/>
    <property type="match status" value="1"/>
</dbReference>
<sequence length="121" mass="13139">MAAVRYIASKSRKTIPGFLHLSCHVKPGASSEREGILSVTDSAIVLCVAAPARGGEANKAVRELLANVLQVSKSEVEVIKGLKSKYKILSVQLQANRQTESEIVEKIMSHLREAVEWNAAQ</sequence>
<reference evidence="2" key="1">
    <citation type="journal article" date="2020" name="Stud. Mycol.">
        <title>101 Dothideomycetes genomes: a test case for predicting lifestyles and emergence of pathogens.</title>
        <authorList>
            <person name="Haridas S."/>
            <person name="Albert R."/>
            <person name="Binder M."/>
            <person name="Bloem J."/>
            <person name="Labutti K."/>
            <person name="Salamov A."/>
            <person name="Andreopoulos B."/>
            <person name="Baker S."/>
            <person name="Barry K."/>
            <person name="Bills G."/>
            <person name="Bluhm B."/>
            <person name="Cannon C."/>
            <person name="Castanera R."/>
            <person name="Culley D."/>
            <person name="Daum C."/>
            <person name="Ezra D."/>
            <person name="Gonzalez J."/>
            <person name="Henrissat B."/>
            <person name="Kuo A."/>
            <person name="Liang C."/>
            <person name="Lipzen A."/>
            <person name="Lutzoni F."/>
            <person name="Magnuson J."/>
            <person name="Mondo S."/>
            <person name="Nolan M."/>
            <person name="Ohm R."/>
            <person name="Pangilinan J."/>
            <person name="Park H.-J."/>
            <person name="Ramirez L."/>
            <person name="Alfaro M."/>
            <person name="Sun H."/>
            <person name="Tritt A."/>
            <person name="Yoshinaga Y."/>
            <person name="Zwiers L.-H."/>
            <person name="Turgeon B."/>
            <person name="Goodwin S."/>
            <person name="Spatafora J."/>
            <person name="Crous P."/>
            <person name="Grigoriev I."/>
        </authorList>
    </citation>
    <scope>NUCLEOTIDE SEQUENCE</scope>
    <source>
        <strain evidence="2">CBS 130266</strain>
    </source>
</reference>